<name>A0A429K9X3_9GAMM</name>
<reference evidence="3 4" key="1">
    <citation type="submission" date="2018-10" db="EMBL/GenBank/DDBJ databases">
        <title>GWAS and RNA-Seq identify cryptic mechanisms of antimicrobial resistance in Acinetobacter baumannii.</title>
        <authorList>
            <person name="Sahl J.W."/>
        </authorList>
    </citation>
    <scope>NUCLEOTIDE SEQUENCE [LARGE SCALE GENOMIC DNA]</scope>
    <source>
        <strain evidence="3 4">TG41018</strain>
    </source>
</reference>
<gene>
    <name evidence="3" type="ORF">EA756_01280</name>
</gene>
<dbReference type="PANTHER" id="PTHR37944:SF1">
    <property type="entry name" value="PORIN B"/>
    <property type="match status" value="1"/>
</dbReference>
<dbReference type="Pfam" id="PF04966">
    <property type="entry name" value="OprB"/>
    <property type="match status" value="1"/>
</dbReference>
<dbReference type="GO" id="GO:0016020">
    <property type="term" value="C:membrane"/>
    <property type="evidence" value="ECO:0007669"/>
    <property type="project" value="InterPro"/>
</dbReference>
<evidence type="ECO:0000256" key="2">
    <source>
        <dbReference type="RuleBase" id="RU363072"/>
    </source>
</evidence>
<dbReference type="Gene3D" id="2.40.160.180">
    <property type="entry name" value="Carbohydrate-selective porin OprB"/>
    <property type="match status" value="1"/>
</dbReference>
<dbReference type="InterPro" id="IPR052932">
    <property type="entry name" value="OprB_Porin"/>
</dbReference>
<comment type="similarity">
    <text evidence="1 2">Belongs to the OprB family.</text>
</comment>
<dbReference type="InterPro" id="IPR038673">
    <property type="entry name" value="OprB_sf"/>
</dbReference>
<dbReference type="PANTHER" id="PTHR37944">
    <property type="entry name" value="PORIN B"/>
    <property type="match status" value="1"/>
</dbReference>
<accession>A0A429K9X3</accession>
<dbReference type="EMBL" id="RFES01000001">
    <property type="protein sequence ID" value="RSO60752.1"/>
    <property type="molecule type" value="Genomic_DNA"/>
</dbReference>
<dbReference type="InterPro" id="IPR007049">
    <property type="entry name" value="Carb-sel_porin_OprB"/>
</dbReference>
<evidence type="ECO:0000313" key="4">
    <source>
        <dbReference type="Proteomes" id="UP000276905"/>
    </source>
</evidence>
<evidence type="ECO:0000313" key="3">
    <source>
        <dbReference type="EMBL" id="RSO60752.1"/>
    </source>
</evidence>
<proteinExistence type="inferred from homology"/>
<dbReference type="Proteomes" id="UP000276905">
    <property type="component" value="Unassembled WGS sequence"/>
</dbReference>
<dbReference type="GO" id="GO:0008643">
    <property type="term" value="P:carbohydrate transport"/>
    <property type="evidence" value="ECO:0007669"/>
    <property type="project" value="InterPro"/>
</dbReference>
<dbReference type="GO" id="GO:0015288">
    <property type="term" value="F:porin activity"/>
    <property type="evidence" value="ECO:0007669"/>
    <property type="project" value="InterPro"/>
</dbReference>
<sequence length="489" mass="54268">MKNFMTHVVIDSSILEKSDQYFQKYSNNINPSRASTKPKIQSFLGMLGLIITGNFLTFSSIGTAQAGDISTESQALTSATSPQTPNCLKYDNIRPRSSTTPWPSNCATMDPELGGLREKLYNNGWNFRSYAMLGAMYDVGKQNEEQGAQTYSGQEALLHGNIWLSFLYDLSRLGFNNGATFTFDISTGAASWNEFLPSKTYISELSFFTPFANDRAELKFGMVRAEREFYGVFSGSNVGASALKAESAINIQTGMPTREPSPYLGLTVYDKNHKLYGKAAIAQSMSPDGLLANGKFKEHLFSDVPDAKPLYVTELGYRGRADLGEKSHWLRAGAIYNTSKYQLYDGTGGKDKNYAFYAQSDIQLNQTSEQIPQLGWYLNFRTNYAPADRNIYNGDVGFSFYKIGPFPSRPADLFSVGVARNWFSDDFRNQLSLAGQATEEYQTTFSTSYAYAVAQGFYMNIGIAHTDNPTLTPKQKPATVASLMLTMAF</sequence>
<organism evidence="3 4">
    <name type="scientific">Acinetobacter lactucae</name>
    <dbReference type="NCBI Taxonomy" id="1785128"/>
    <lineage>
        <taxon>Bacteria</taxon>
        <taxon>Pseudomonadati</taxon>
        <taxon>Pseudomonadota</taxon>
        <taxon>Gammaproteobacteria</taxon>
        <taxon>Moraxellales</taxon>
        <taxon>Moraxellaceae</taxon>
        <taxon>Acinetobacter</taxon>
        <taxon>Acinetobacter calcoaceticus/baumannii complex</taxon>
    </lineage>
</organism>
<evidence type="ECO:0000256" key="1">
    <source>
        <dbReference type="ARBA" id="ARBA00008769"/>
    </source>
</evidence>
<dbReference type="AlphaFoldDB" id="A0A429K9X3"/>
<protein>
    <submittedName>
        <fullName evidence="3">Uncharacterized protein</fullName>
    </submittedName>
</protein>
<comment type="caution">
    <text evidence="3">The sequence shown here is derived from an EMBL/GenBank/DDBJ whole genome shotgun (WGS) entry which is preliminary data.</text>
</comment>